<organism evidence="1 2">
    <name type="scientific">Kingdonia uniflora</name>
    <dbReference type="NCBI Taxonomy" id="39325"/>
    <lineage>
        <taxon>Eukaryota</taxon>
        <taxon>Viridiplantae</taxon>
        <taxon>Streptophyta</taxon>
        <taxon>Embryophyta</taxon>
        <taxon>Tracheophyta</taxon>
        <taxon>Spermatophyta</taxon>
        <taxon>Magnoliopsida</taxon>
        <taxon>Ranunculales</taxon>
        <taxon>Circaeasteraceae</taxon>
        <taxon>Kingdonia</taxon>
    </lineage>
</organism>
<dbReference type="AlphaFoldDB" id="A0A7J7NE23"/>
<comment type="caution">
    <text evidence="1">The sequence shown here is derived from an EMBL/GenBank/DDBJ whole genome shotgun (WGS) entry which is preliminary data.</text>
</comment>
<evidence type="ECO:0000313" key="1">
    <source>
        <dbReference type="EMBL" id="KAF6165323.1"/>
    </source>
</evidence>
<gene>
    <name evidence="1" type="ORF">GIB67_018767</name>
</gene>
<name>A0A7J7NE23_9MAGN</name>
<sequence>MPDATLAKKYDDLLSAHEDGKNKLIAKEDFIMNWTSKYKKEAAGCTEETNHLRKKLVNVKKMMKSLEVNNNEWEVWRQTLKKALTSEGMGDMGDPIFEKLFEQYERFFTIAQQGPKGDYQEDLVSTAVTPEIVIIARREKMVKKKKIQEFLFKP</sequence>
<accession>A0A7J7NE23</accession>
<reference evidence="1 2" key="1">
    <citation type="journal article" date="2020" name="IScience">
        <title>Genome Sequencing of the Endangered Kingdonia uniflora (Circaeasteraceae, Ranunculales) Reveals Potential Mechanisms of Evolutionary Specialization.</title>
        <authorList>
            <person name="Sun Y."/>
            <person name="Deng T."/>
            <person name="Zhang A."/>
            <person name="Moore M.J."/>
            <person name="Landis J.B."/>
            <person name="Lin N."/>
            <person name="Zhang H."/>
            <person name="Zhang X."/>
            <person name="Huang J."/>
            <person name="Zhang X."/>
            <person name="Sun H."/>
            <person name="Wang H."/>
        </authorList>
    </citation>
    <scope>NUCLEOTIDE SEQUENCE [LARGE SCALE GENOMIC DNA]</scope>
    <source>
        <strain evidence="1">TB1705</strain>
        <tissue evidence="1">Leaf</tissue>
    </source>
</reference>
<keyword evidence="2" id="KW-1185">Reference proteome</keyword>
<evidence type="ECO:0000313" key="2">
    <source>
        <dbReference type="Proteomes" id="UP000541444"/>
    </source>
</evidence>
<dbReference type="Proteomes" id="UP000541444">
    <property type="component" value="Unassembled WGS sequence"/>
</dbReference>
<dbReference type="EMBL" id="JACGCM010000854">
    <property type="protein sequence ID" value="KAF6165323.1"/>
    <property type="molecule type" value="Genomic_DNA"/>
</dbReference>
<protein>
    <submittedName>
        <fullName evidence="1">Uncharacterized protein</fullName>
    </submittedName>
</protein>
<proteinExistence type="predicted"/>